<name>A0A2W0HCI0_9BACI</name>
<feature type="transmembrane region" description="Helical" evidence="1">
    <location>
        <begin position="55"/>
        <end position="84"/>
    </location>
</feature>
<keyword evidence="3" id="KW-1185">Reference proteome</keyword>
<evidence type="ECO:0000256" key="1">
    <source>
        <dbReference type="SAM" id="Phobius"/>
    </source>
</evidence>
<dbReference type="Proteomes" id="UP000248066">
    <property type="component" value="Unassembled WGS sequence"/>
</dbReference>
<evidence type="ECO:0008006" key="4">
    <source>
        <dbReference type="Google" id="ProtNLM"/>
    </source>
</evidence>
<dbReference type="EMBL" id="PDOF01000001">
    <property type="protein sequence ID" value="PYZ98897.1"/>
    <property type="molecule type" value="Genomic_DNA"/>
</dbReference>
<feature type="transmembrane region" description="Helical" evidence="1">
    <location>
        <begin position="16"/>
        <end position="35"/>
    </location>
</feature>
<dbReference type="AlphaFoldDB" id="A0A2W0HCI0"/>
<comment type="caution">
    <text evidence="2">The sequence shown here is derived from an EMBL/GenBank/DDBJ whole genome shotgun (WGS) entry which is preliminary data.</text>
</comment>
<dbReference type="PANTHER" id="PTHR39177:SF1">
    <property type="entry name" value="ABC TRANSPORTER PERMEASE YTRC-RELATED"/>
    <property type="match status" value="1"/>
</dbReference>
<feature type="transmembrane region" description="Helical" evidence="1">
    <location>
        <begin position="308"/>
        <end position="328"/>
    </location>
</feature>
<keyword evidence="1" id="KW-1133">Transmembrane helix</keyword>
<feature type="transmembrane region" description="Helical" evidence="1">
    <location>
        <begin position="149"/>
        <end position="170"/>
    </location>
</feature>
<dbReference type="PRINTS" id="PR02026">
    <property type="entry name" value="YTRCYTRDABC"/>
</dbReference>
<proteinExistence type="predicted"/>
<dbReference type="InterPro" id="IPR023264">
    <property type="entry name" value="ABC_transptr_acetoin_YtrC/YtrD"/>
</dbReference>
<gene>
    <name evidence="2" type="ORF">CR205_10095</name>
</gene>
<protein>
    <recommendedName>
        <fullName evidence="4">ABC transporter permease</fullName>
    </recommendedName>
</protein>
<keyword evidence="1" id="KW-0472">Membrane</keyword>
<sequence length="337" mass="38690">MFHKSLWMQNYKQSKLFVWIIFMILFIHLPLYTMMTLSNWRAREAQPYQYYVSEIHVFNIFSGGFLSILMTGAAVVLAALLVGLERNTRRNDFTFSLPIRRRDMFLAKWLLGAGVIFTFHLLNFLPAFFMFQSSEFSHLLTEYSWLTLYLSPVLSFILVYTFALFIGTIAGEMISQVVLTVIFGLFPIGAWFLFLGFFQSHGGRFIYPLDYNVEQVLTYMSVLTFPFDHMGTGSDVYPFFLIGLGIILFLAAGTLLYERTKVEHNGEFLIFKQLTPVFLIGIVICFSLLGGTIIASLFMGAAPGRIGAFWFGYLVFGFFSYLIAKRLLSMNLTVKNR</sequence>
<dbReference type="PANTHER" id="PTHR39177">
    <property type="entry name" value="ABC TRANSPORTER PERMEASE YTRC-RELATED"/>
    <property type="match status" value="1"/>
</dbReference>
<evidence type="ECO:0000313" key="2">
    <source>
        <dbReference type="EMBL" id="PYZ98897.1"/>
    </source>
</evidence>
<accession>A0A2W0HCI0</accession>
<reference evidence="2 3" key="1">
    <citation type="submission" date="2017-10" db="EMBL/GenBank/DDBJ databases">
        <title>Bacillus sp. nov., a halophilic bacterium isolated from a Yangshapao Lake.</title>
        <authorList>
            <person name="Wang H."/>
        </authorList>
    </citation>
    <scope>NUCLEOTIDE SEQUENCE [LARGE SCALE GENOMIC DNA]</scope>
    <source>
        <strain evidence="2 3">YSP-3</strain>
    </source>
</reference>
<keyword evidence="1" id="KW-0812">Transmembrane</keyword>
<evidence type="ECO:0000313" key="3">
    <source>
        <dbReference type="Proteomes" id="UP000248066"/>
    </source>
</evidence>
<feature type="transmembrane region" description="Helical" evidence="1">
    <location>
        <begin position="277"/>
        <end position="302"/>
    </location>
</feature>
<organism evidence="2 3">
    <name type="scientific">Alteribacter lacisalsi</name>
    <dbReference type="NCBI Taxonomy" id="2045244"/>
    <lineage>
        <taxon>Bacteria</taxon>
        <taxon>Bacillati</taxon>
        <taxon>Bacillota</taxon>
        <taxon>Bacilli</taxon>
        <taxon>Bacillales</taxon>
        <taxon>Bacillaceae</taxon>
        <taxon>Alteribacter</taxon>
    </lineage>
</organism>
<dbReference type="OrthoDB" id="2658554at2"/>
<feature type="transmembrane region" description="Helical" evidence="1">
    <location>
        <begin position="105"/>
        <end position="129"/>
    </location>
</feature>
<feature type="transmembrane region" description="Helical" evidence="1">
    <location>
        <begin position="177"/>
        <end position="198"/>
    </location>
</feature>
<dbReference type="InterPro" id="IPR053046">
    <property type="entry name" value="ABC-5_transporter"/>
</dbReference>
<feature type="transmembrane region" description="Helical" evidence="1">
    <location>
        <begin position="236"/>
        <end position="257"/>
    </location>
</feature>
<dbReference type="RefSeq" id="WP_110519164.1">
    <property type="nucleotide sequence ID" value="NZ_PDOF01000001.1"/>
</dbReference>